<evidence type="ECO:0000256" key="4">
    <source>
        <dbReference type="ARBA" id="ARBA00022827"/>
    </source>
</evidence>
<gene>
    <name evidence="6" type="ORF">F8M41_007867</name>
</gene>
<sequence>MKTAKIGAGNMLGNIYNQLNQAGFGYYSHKYSLAFDNIISIEMVNATGDILQVDSIINSDLYFALRGAVTYMELEFNKTNMNQVYQLFDTFNEVGPSLDDGIALKMSTKCNGMFINASNPISTKFIPQTFFDSVEALSKQPNKQAIKVLVDFVNNDVCSVLASFDLFCGAVNVNDSSSSFIYRDALYCIQIESDWKKTTLNILMK</sequence>
<dbReference type="OrthoDB" id="415825at2759"/>
<keyword evidence="4" id="KW-0274">FAD</keyword>
<dbReference type="PANTHER" id="PTHR42973:SF39">
    <property type="entry name" value="FAD-BINDING PCMH-TYPE DOMAIN-CONTAINING PROTEIN"/>
    <property type="match status" value="1"/>
</dbReference>
<evidence type="ECO:0000256" key="2">
    <source>
        <dbReference type="ARBA" id="ARBA00005466"/>
    </source>
</evidence>
<dbReference type="PANTHER" id="PTHR42973">
    <property type="entry name" value="BINDING OXIDOREDUCTASE, PUTATIVE (AFU_ORTHOLOGUE AFUA_1G17690)-RELATED"/>
    <property type="match status" value="1"/>
</dbReference>
<dbReference type="EMBL" id="WTPW01001806">
    <property type="protein sequence ID" value="KAF0412776.1"/>
    <property type="molecule type" value="Genomic_DNA"/>
</dbReference>
<evidence type="ECO:0000256" key="3">
    <source>
        <dbReference type="ARBA" id="ARBA00022630"/>
    </source>
</evidence>
<keyword evidence="5" id="KW-0560">Oxidoreductase</keyword>
<dbReference type="Proteomes" id="UP000439903">
    <property type="component" value="Unassembled WGS sequence"/>
</dbReference>
<evidence type="ECO:0000256" key="5">
    <source>
        <dbReference type="ARBA" id="ARBA00023002"/>
    </source>
</evidence>
<name>A0A8H3X691_GIGMA</name>
<dbReference type="GO" id="GO:0050660">
    <property type="term" value="F:flavin adenine dinucleotide binding"/>
    <property type="evidence" value="ECO:0007669"/>
    <property type="project" value="InterPro"/>
</dbReference>
<evidence type="ECO:0000256" key="1">
    <source>
        <dbReference type="ARBA" id="ARBA00001974"/>
    </source>
</evidence>
<organism evidence="6 7">
    <name type="scientific">Gigaspora margarita</name>
    <dbReference type="NCBI Taxonomy" id="4874"/>
    <lineage>
        <taxon>Eukaryota</taxon>
        <taxon>Fungi</taxon>
        <taxon>Fungi incertae sedis</taxon>
        <taxon>Mucoromycota</taxon>
        <taxon>Glomeromycotina</taxon>
        <taxon>Glomeromycetes</taxon>
        <taxon>Diversisporales</taxon>
        <taxon>Gigasporaceae</taxon>
        <taxon>Gigaspora</taxon>
    </lineage>
</organism>
<keyword evidence="3" id="KW-0285">Flavoprotein</keyword>
<dbReference type="InterPro" id="IPR036318">
    <property type="entry name" value="FAD-bd_PCMH-like_sf"/>
</dbReference>
<comment type="caution">
    <text evidence="6">The sequence shown here is derived from an EMBL/GenBank/DDBJ whole genome shotgun (WGS) entry which is preliminary data.</text>
</comment>
<comment type="similarity">
    <text evidence="2">Belongs to the oxygen-dependent FAD-linked oxidoreductase family.</text>
</comment>
<proteinExistence type="inferred from homology"/>
<evidence type="ECO:0000313" key="6">
    <source>
        <dbReference type="EMBL" id="KAF0412776.1"/>
    </source>
</evidence>
<evidence type="ECO:0000313" key="7">
    <source>
        <dbReference type="Proteomes" id="UP000439903"/>
    </source>
</evidence>
<dbReference type="InterPro" id="IPR050416">
    <property type="entry name" value="FAD-linked_Oxidoreductase"/>
</dbReference>
<protein>
    <submittedName>
        <fullName evidence="6">FAD-binding domain-containing protein</fullName>
    </submittedName>
</protein>
<comment type="cofactor">
    <cofactor evidence="1">
        <name>FAD</name>
        <dbReference type="ChEBI" id="CHEBI:57692"/>
    </cofactor>
</comment>
<reference evidence="6 7" key="1">
    <citation type="journal article" date="2019" name="Environ. Microbiol.">
        <title>At the nexus of three kingdoms: the genome of the mycorrhizal fungus Gigaspora margarita provides insights into plant, endobacterial and fungal interactions.</title>
        <authorList>
            <person name="Venice F."/>
            <person name="Ghignone S."/>
            <person name="Salvioli di Fossalunga A."/>
            <person name="Amselem J."/>
            <person name="Novero M."/>
            <person name="Xianan X."/>
            <person name="Sedzielewska Toro K."/>
            <person name="Morin E."/>
            <person name="Lipzen A."/>
            <person name="Grigoriev I.V."/>
            <person name="Henrissat B."/>
            <person name="Martin F.M."/>
            <person name="Bonfante P."/>
        </authorList>
    </citation>
    <scope>NUCLEOTIDE SEQUENCE [LARGE SCALE GENOMIC DNA]</scope>
    <source>
        <strain evidence="6 7">BEG34</strain>
    </source>
</reference>
<dbReference type="InterPro" id="IPR016169">
    <property type="entry name" value="FAD-bd_PCMH_sub2"/>
</dbReference>
<dbReference type="AlphaFoldDB" id="A0A8H3X691"/>
<dbReference type="Gene3D" id="3.30.465.10">
    <property type="match status" value="1"/>
</dbReference>
<dbReference type="GO" id="GO:0016491">
    <property type="term" value="F:oxidoreductase activity"/>
    <property type="evidence" value="ECO:0007669"/>
    <property type="project" value="UniProtKB-KW"/>
</dbReference>
<accession>A0A8H3X691</accession>
<keyword evidence="7" id="KW-1185">Reference proteome</keyword>
<dbReference type="Gene3D" id="3.40.462.20">
    <property type="match status" value="1"/>
</dbReference>
<dbReference type="SUPFAM" id="SSF56176">
    <property type="entry name" value="FAD-binding/transporter-associated domain-like"/>
    <property type="match status" value="1"/>
</dbReference>